<dbReference type="CDD" id="cd09854">
    <property type="entry name" value="PIN_VapC-like"/>
    <property type="match status" value="1"/>
</dbReference>
<dbReference type="Pfam" id="PF13470">
    <property type="entry name" value="PIN_3"/>
    <property type="match status" value="1"/>
</dbReference>
<evidence type="ECO:0000259" key="1">
    <source>
        <dbReference type="Pfam" id="PF13470"/>
    </source>
</evidence>
<gene>
    <name evidence="2" type="ORF">SCARUB_03553</name>
</gene>
<dbReference type="SUPFAM" id="SSF88723">
    <property type="entry name" value="PIN domain-like"/>
    <property type="match status" value="1"/>
</dbReference>
<comment type="caution">
    <text evidence="2">The sequence shown here is derived from an EMBL/GenBank/DDBJ whole genome shotgun (WGS) entry which is preliminary data.</text>
</comment>
<dbReference type="Proteomes" id="UP000094056">
    <property type="component" value="Unassembled WGS sequence"/>
</dbReference>
<organism evidence="2 3">
    <name type="scientific">Candidatus Scalindua rubra</name>
    <dbReference type="NCBI Taxonomy" id="1872076"/>
    <lineage>
        <taxon>Bacteria</taxon>
        <taxon>Pseudomonadati</taxon>
        <taxon>Planctomycetota</taxon>
        <taxon>Candidatus Brocadiia</taxon>
        <taxon>Candidatus Brocadiales</taxon>
        <taxon>Candidatus Scalinduaceae</taxon>
        <taxon>Candidatus Scalindua</taxon>
    </lineage>
</organism>
<proteinExistence type="predicted"/>
<sequence length="141" mass="16839">MRYRVFLDTNVFIYAYEFHKSNSNKIIDLLNKGQIEAVISERVLKEVMAYFKKFYDKDMAATFRDYLLRTCTVVFSTDLKKEIKLYKNQIKDKDLEQLATVKKLGIKFLVSYDRDFENFEEYIIPKTFIKQLGLNPGKPEY</sequence>
<feature type="domain" description="PIN" evidence="1">
    <location>
        <begin position="4"/>
        <end position="115"/>
    </location>
</feature>
<dbReference type="AlphaFoldDB" id="A0A1E3X8N6"/>
<dbReference type="EMBL" id="MAYW01000126">
    <property type="protein sequence ID" value="ODS31324.1"/>
    <property type="molecule type" value="Genomic_DNA"/>
</dbReference>
<dbReference type="Gene3D" id="3.40.50.1010">
    <property type="entry name" value="5'-nuclease"/>
    <property type="match status" value="1"/>
</dbReference>
<protein>
    <submittedName>
        <fullName evidence="2">PIN domain protein</fullName>
    </submittedName>
</protein>
<dbReference type="InterPro" id="IPR029060">
    <property type="entry name" value="PIN-like_dom_sf"/>
</dbReference>
<name>A0A1E3X8N6_9BACT</name>
<evidence type="ECO:0000313" key="3">
    <source>
        <dbReference type="Proteomes" id="UP000094056"/>
    </source>
</evidence>
<accession>A0A1E3X8N6</accession>
<evidence type="ECO:0000313" key="2">
    <source>
        <dbReference type="EMBL" id="ODS31324.1"/>
    </source>
</evidence>
<dbReference type="InterPro" id="IPR002716">
    <property type="entry name" value="PIN_dom"/>
</dbReference>
<reference evidence="2 3" key="1">
    <citation type="submission" date="2016-07" db="EMBL/GenBank/DDBJ databases">
        <title>Draft genome of Scalindua rubra, obtained from a brine-seawater interface in the Red Sea, sheds light on salt adaptation in anammox bacteria.</title>
        <authorList>
            <person name="Speth D.R."/>
            <person name="Lagkouvardos I."/>
            <person name="Wang Y."/>
            <person name="Qian P.-Y."/>
            <person name="Dutilh B.E."/>
            <person name="Jetten M.S."/>
        </authorList>
    </citation>
    <scope>NUCLEOTIDE SEQUENCE [LARGE SCALE GENOMIC DNA]</scope>
    <source>
        <strain evidence="2">BSI-1</strain>
    </source>
</reference>